<evidence type="ECO:0000256" key="5">
    <source>
        <dbReference type="ARBA" id="ARBA00023098"/>
    </source>
</evidence>
<evidence type="ECO:0000256" key="3">
    <source>
        <dbReference type="ARBA" id="ARBA00022801"/>
    </source>
</evidence>
<keyword evidence="4 7" id="KW-0442">Lipid degradation</keyword>
<keyword evidence="2" id="KW-0732">Signal</keyword>
<reference evidence="8 9" key="1">
    <citation type="submission" date="2024-07" db="EMBL/GenBank/DDBJ databases">
        <authorList>
            <person name="Akdeniz Z."/>
        </authorList>
    </citation>
    <scope>NUCLEOTIDE SEQUENCE [LARGE SCALE GENOMIC DNA]</scope>
</reference>
<evidence type="ECO:0000256" key="1">
    <source>
        <dbReference type="ARBA" id="ARBA00007835"/>
    </source>
</evidence>
<keyword evidence="3 7" id="KW-0378">Hydrolase</keyword>
<evidence type="ECO:0000313" key="8">
    <source>
        <dbReference type="EMBL" id="CAL6005505.1"/>
    </source>
</evidence>
<evidence type="ECO:0000256" key="7">
    <source>
        <dbReference type="RuleBase" id="RU364138"/>
    </source>
</evidence>
<dbReference type="EMBL" id="CAXDID020000051">
    <property type="protein sequence ID" value="CAL6005505.1"/>
    <property type="molecule type" value="Genomic_DNA"/>
</dbReference>
<proteinExistence type="inferred from homology"/>
<dbReference type="Gene3D" id="3.60.60.30">
    <property type="match status" value="1"/>
</dbReference>
<comment type="function">
    <text evidence="7">Putative phospholipase.</text>
</comment>
<dbReference type="PANTHER" id="PTHR12370">
    <property type="entry name" value="PHOSPHOLIPASE B-RELATED"/>
    <property type="match status" value="1"/>
</dbReference>
<keyword evidence="5 7" id="KW-0443">Lipid metabolism</keyword>
<keyword evidence="6" id="KW-0325">Glycoprotein</keyword>
<comment type="similarity">
    <text evidence="1 7">Belongs to the phospholipase B-like family.</text>
</comment>
<protein>
    <recommendedName>
        <fullName evidence="7">Phospholipase B-like</fullName>
        <ecNumber evidence="7">3.1.1.-</ecNumber>
    </recommendedName>
</protein>
<dbReference type="InterPro" id="IPR007000">
    <property type="entry name" value="PLipase_B-like"/>
</dbReference>
<dbReference type="PANTHER" id="PTHR12370:SF3">
    <property type="entry name" value="PHOSPHOLIPASE B-LIKE 2-RELATED"/>
    <property type="match status" value="1"/>
</dbReference>
<dbReference type="Pfam" id="PF04916">
    <property type="entry name" value="Phospholip_B"/>
    <property type="match status" value="1"/>
</dbReference>
<comment type="caution">
    <text evidence="8">The sequence shown here is derived from an EMBL/GenBank/DDBJ whole genome shotgun (WGS) entry which is preliminary data.</text>
</comment>
<dbReference type="Proteomes" id="UP001642409">
    <property type="component" value="Unassembled WGS sequence"/>
</dbReference>
<name>A0ABP1HZ11_9EUKA</name>
<evidence type="ECO:0000256" key="2">
    <source>
        <dbReference type="ARBA" id="ARBA00022729"/>
    </source>
</evidence>
<accession>A0ABP1HZ11</accession>
<evidence type="ECO:0000256" key="6">
    <source>
        <dbReference type="ARBA" id="ARBA00023180"/>
    </source>
</evidence>
<sequence length="574" mass="66078">MLNILINTLTNDINQTFYFKLAQNNIVLQYNNFKSDIDIQVKYLGNKASVGFKELQVTILNEQLLNNEQMYLAGYAEGFVTCAEIDDYMDNAYAEATYQGHLFPTPELRLYVRKQLEYFQKNIENTNSQTPFEANYWKSVGMALKWLQGVADGYNQATNSNYMNVEELYYLNSILDYGTLVEYFDPQEAGRFRDAEQPTHCTGIVYPTEDYKDLFFSHVTWSGFRAGFNRILKTFNLKLNLSTTKQQQVQSSSYPGLFASQDDFYIIKNMKHDGSMSNIAVLESTFVNQNETLNTLITESSVLSWMRSLLSCLNTGEVSDFASFYTYNNSFTYNNHYVLLDYKQFQKALSECPSCDSPTLLQHLRSTPLLFSLEMADQASLIFKDVTTVLYDQNFYASLNAPISPSVHHFYNYSSDSKLSYNKTSRLCTIKRTLGQKSVKTFDEFKQFMRSNQFLSYPSNTCQYGDPREGIAARYDLCIFSNTYFCFDQHKNKIMGADFGATDAKYTNLDMMNKGSYQFVYGPTLGSETKGNFPRVMFAKFGYQPKGVPHLLPMETRDVFYTITNLDCCIKDEQ</sequence>
<gene>
    <name evidence="8" type="ORF">HINF_LOCUS19431</name>
</gene>
<organism evidence="8 9">
    <name type="scientific">Hexamita inflata</name>
    <dbReference type="NCBI Taxonomy" id="28002"/>
    <lineage>
        <taxon>Eukaryota</taxon>
        <taxon>Metamonada</taxon>
        <taxon>Diplomonadida</taxon>
        <taxon>Hexamitidae</taxon>
        <taxon>Hexamitinae</taxon>
        <taxon>Hexamita</taxon>
    </lineage>
</organism>
<keyword evidence="9" id="KW-1185">Reference proteome</keyword>
<dbReference type="EC" id="3.1.1.-" evidence="7"/>
<evidence type="ECO:0000313" key="9">
    <source>
        <dbReference type="Proteomes" id="UP001642409"/>
    </source>
</evidence>
<evidence type="ECO:0000256" key="4">
    <source>
        <dbReference type="ARBA" id="ARBA00022963"/>
    </source>
</evidence>